<evidence type="ECO:0000256" key="1">
    <source>
        <dbReference type="SAM" id="MobiDB-lite"/>
    </source>
</evidence>
<dbReference type="PATRIC" id="fig|1299334.3.peg.10071"/>
<reference evidence="2" key="1">
    <citation type="submission" date="2014-01" db="EMBL/GenBank/DDBJ databases">
        <authorList>
            <person name="Brown-Elliot B."/>
            <person name="Wallace R."/>
            <person name="Lenaerts A."/>
            <person name="Ordway D."/>
            <person name="DeGroote M.A."/>
            <person name="Parker T."/>
            <person name="Sizemore C."/>
            <person name="Tallon L.J."/>
            <person name="Sadzewicz L.K."/>
            <person name="Sengamalay N."/>
            <person name="Fraser C.M."/>
            <person name="Hine E."/>
            <person name="Shefchek K.A."/>
            <person name="Das S.P."/>
            <person name="Tettelin H."/>
        </authorList>
    </citation>
    <scope>NUCLEOTIDE SEQUENCE [LARGE SCALE GENOMIC DNA]</scope>
    <source>
        <strain evidence="2">4042</strain>
    </source>
</reference>
<feature type="region of interest" description="Disordered" evidence="1">
    <location>
        <begin position="26"/>
        <end position="51"/>
    </location>
</feature>
<dbReference type="AlphaFoldDB" id="X7YJ29"/>
<protein>
    <submittedName>
        <fullName evidence="2">Uncharacterized protein</fullName>
    </submittedName>
</protein>
<dbReference type="EMBL" id="JAOB01000093">
    <property type="protein sequence ID" value="EUA06786.1"/>
    <property type="molecule type" value="Genomic_DNA"/>
</dbReference>
<feature type="compositionally biased region" description="Basic residues" evidence="1">
    <location>
        <begin position="41"/>
        <end position="51"/>
    </location>
</feature>
<sequence>MPQVEALATAGALGCFGLSRRRRCGRPAAATQRPDGCPASGRRRASRRCRE</sequence>
<accession>X7YJ29</accession>
<organism evidence="2">
    <name type="scientific">Mycobacterium xenopi 4042</name>
    <dbReference type="NCBI Taxonomy" id="1299334"/>
    <lineage>
        <taxon>Bacteria</taxon>
        <taxon>Bacillati</taxon>
        <taxon>Actinomycetota</taxon>
        <taxon>Actinomycetes</taxon>
        <taxon>Mycobacteriales</taxon>
        <taxon>Mycobacteriaceae</taxon>
        <taxon>Mycobacterium</taxon>
    </lineage>
</organism>
<gene>
    <name evidence="2" type="ORF">I553_0488</name>
</gene>
<proteinExistence type="predicted"/>
<comment type="caution">
    <text evidence="2">The sequence shown here is derived from an EMBL/GenBank/DDBJ whole genome shotgun (WGS) entry which is preliminary data.</text>
</comment>
<evidence type="ECO:0000313" key="2">
    <source>
        <dbReference type="EMBL" id="EUA06786.1"/>
    </source>
</evidence>
<name>X7YJ29_MYCXE</name>